<dbReference type="InterPro" id="IPR001054">
    <property type="entry name" value="A/G_cyclase"/>
</dbReference>
<dbReference type="Proteomes" id="UP000185783">
    <property type="component" value="Unassembled WGS sequence"/>
</dbReference>
<feature type="domain" description="Guanylate cyclase" evidence="2">
    <location>
        <begin position="413"/>
        <end position="542"/>
    </location>
</feature>
<dbReference type="AlphaFoldDB" id="A0A1U7JEV8"/>
<comment type="caution">
    <text evidence="3">The sequence shown here is derived from an EMBL/GenBank/DDBJ whole genome shotgun (WGS) entry which is preliminary data.</text>
</comment>
<dbReference type="PANTHER" id="PTHR43081">
    <property type="entry name" value="ADENYLATE CYCLASE, TERMINAL-DIFFERENTIATION SPECIFIC-RELATED"/>
    <property type="match status" value="1"/>
</dbReference>
<keyword evidence="1" id="KW-0812">Transmembrane</keyword>
<gene>
    <name evidence="3" type="ORF">A3843_15835</name>
</gene>
<sequence>MKLRRFSLTAIVGVGFGLLVAVCGGAVLFTSVTANIKNTRDLLDSTAHLSLMSIENIISASFDPISEAVMEIRDFVEDGEIYLSDEHQVSELMSGVLLGNRNIEWVTFTDLEGRTWGVGRKKNEEIVSFAGQAPRELQLRNFFSVQGLSGKPQWGRLLRSDGRIFANVSVPVHYHETLIGHITAGVSMEHLSKALMEFGADTNLTTFVLNDRRSVIAHTGNGALDDVEDTRLLTPLDQFGDPVLAALPSAQSVATQRSQSRFGLDVLQVKANDEGYIILTREIEGFGYRKWIVGQYIAENTVGDEIRRLAKSALIGGVILLFSALLALFIGRRVAEPLGEIAERASHIGRLDFDNIKPMERSVILELDKVATMINSSVEGLKAMSMYVPRTLVSKLLSRGLEQTTCPREAELTILFTDIAEFTSISERHSAGEVAQMLNDHFAILVKAIEDEGGTVDKFLGDGLLAFWGAPDEQEDHADAGLRAARTIAQAVAAHNKAKPDKALKVRIGVHTGPVIVGNVGGQDRWNYTVIGDAVNVTNRLQGLGKGVAPQAEAVILASGETIQRATQTDWLQNHGERSIRGRGAPVEIWAYVEE</sequence>
<dbReference type="InterPro" id="IPR050697">
    <property type="entry name" value="Adenylyl/Guanylyl_Cyclase_3/4"/>
</dbReference>
<evidence type="ECO:0000256" key="1">
    <source>
        <dbReference type="SAM" id="Phobius"/>
    </source>
</evidence>
<dbReference type="EMBL" id="LVVZ01000022">
    <property type="protein sequence ID" value="OKL43273.1"/>
    <property type="molecule type" value="Genomic_DNA"/>
</dbReference>
<accession>A0A1U7JEV8</accession>
<evidence type="ECO:0000313" key="4">
    <source>
        <dbReference type="Proteomes" id="UP000185783"/>
    </source>
</evidence>
<dbReference type="GO" id="GO:0035556">
    <property type="term" value="P:intracellular signal transduction"/>
    <property type="evidence" value="ECO:0007669"/>
    <property type="project" value="InterPro"/>
</dbReference>
<dbReference type="RefSeq" id="WP_051269677.1">
    <property type="nucleotide sequence ID" value="NZ_LVVZ01000022.1"/>
</dbReference>
<dbReference type="InterPro" id="IPR029787">
    <property type="entry name" value="Nucleotide_cyclase"/>
</dbReference>
<evidence type="ECO:0000313" key="3">
    <source>
        <dbReference type="EMBL" id="OKL43273.1"/>
    </source>
</evidence>
<dbReference type="GO" id="GO:0004016">
    <property type="term" value="F:adenylate cyclase activity"/>
    <property type="evidence" value="ECO:0007669"/>
    <property type="project" value="UniProtKB-ARBA"/>
</dbReference>
<name>A0A1U7JEV8_9HYPH</name>
<keyword evidence="4" id="KW-1185">Reference proteome</keyword>
<dbReference type="Pfam" id="PF00211">
    <property type="entry name" value="Guanylate_cyc"/>
    <property type="match status" value="1"/>
</dbReference>
<dbReference type="CDD" id="cd07302">
    <property type="entry name" value="CHD"/>
    <property type="match status" value="1"/>
</dbReference>
<keyword evidence="1" id="KW-1133">Transmembrane helix</keyword>
<dbReference type="STRING" id="197461.A3843_15835"/>
<dbReference type="PANTHER" id="PTHR43081:SF1">
    <property type="entry name" value="ADENYLATE CYCLASE, TERMINAL-DIFFERENTIATION SPECIFIC"/>
    <property type="match status" value="1"/>
</dbReference>
<keyword evidence="1" id="KW-0472">Membrane</keyword>
<dbReference type="SMART" id="SM00044">
    <property type="entry name" value="CYCc"/>
    <property type="match status" value="1"/>
</dbReference>
<evidence type="ECO:0000259" key="2">
    <source>
        <dbReference type="PROSITE" id="PS50125"/>
    </source>
</evidence>
<dbReference type="Gene3D" id="3.30.70.1230">
    <property type="entry name" value="Nucleotide cyclase"/>
    <property type="match status" value="1"/>
</dbReference>
<proteinExistence type="predicted"/>
<reference evidence="3 4" key="1">
    <citation type="submission" date="2016-03" db="EMBL/GenBank/DDBJ databases">
        <title>Genome sequence of Nesiotobacter sp. nov., a moderately halophilic alphaproteobacterium isolated from the Yellow Sea, China.</title>
        <authorList>
            <person name="Zhang G."/>
            <person name="Zhang R."/>
        </authorList>
    </citation>
    <scope>NUCLEOTIDE SEQUENCE [LARGE SCALE GENOMIC DNA]</scope>
    <source>
        <strain evidence="3 4">WB1-6</strain>
    </source>
</reference>
<dbReference type="PROSITE" id="PS50125">
    <property type="entry name" value="GUANYLATE_CYCLASE_2"/>
    <property type="match status" value="1"/>
</dbReference>
<protein>
    <recommendedName>
        <fullName evidence="2">Guanylate cyclase domain-containing protein</fullName>
    </recommendedName>
</protein>
<organism evidence="3 4">
    <name type="scientific">Pseudovibrio exalbescens</name>
    <dbReference type="NCBI Taxonomy" id="197461"/>
    <lineage>
        <taxon>Bacteria</taxon>
        <taxon>Pseudomonadati</taxon>
        <taxon>Pseudomonadota</taxon>
        <taxon>Alphaproteobacteria</taxon>
        <taxon>Hyphomicrobiales</taxon>
        <taxon>Stappiaceae</taxon>
        <taxon>Pseudovibrio</taxon>
    </lineage>
</organism>
<feature type="transmembrane region" description="Helical" evidence="1">
    <location>
        <begin position="313"/>
        <end position="331"/>
    </location>
</feature>
<dbReference type="SUPFAM" id="SSF55073">
    <property type="entry name" value="Nucleotide cyclase"/>
    <property type="match status" value="1"/>
</dbReference>
<dbReference type="GO" id="GO:0009190">
    <property type="term" value="P:cyclic nucleotide biosynthetic process"/>
    <property type="evidence" value="ECO:0007669"/>
    <property type="project" value="InterPro"/>
</dbReference>